<dbReference type="Proteomes" id="UP001419910">
    <property type="component" value="Unassembled WGS sequence"/>
</dbReference>
<keyword evidence="2" id="KW-1185">Reference proteome</keyword>
<organism evidence="1 2">
    <name type="scientific">Sphingomonas oligophenolica</name>
    <dbReference type="NCBI Taxonomy" id="301154"/>
    <lineage>
        <taxon>Bacteria</taxon>
        <taxon>Pseudomonadati</taxon>
        <taxon>Pseudomonadota</taxon>
        <taxon>Alphaproteobacteria</taxon>
        <taxon>Sphingomonadales</taxon>
        <taxon>Sphingomonadaceae</taxon>
        <taxon>Sphingomonas</taxon>
    </lineage>
</organism>
<accession>A0ABU9Y0Z8</accession>
<reference evidence="1 2" key="1">
    <citation type="submission" date="2024-05" db="EMBL/GenBank/DDBJ databases">
        <authorList>
            <person name="Liu Q."/>
            <person name="Xin Y.-H."/>
        </authorList>
    </citation>
    <scope>NUCLEOTIDE SEQUENCE [LARGE SCALE GENOMIC DNA]</scope>
    <source>
        <strain evidence="1 2">CGMCC 1.10181</strain>
    </source>
</reference>
<evidence type="ECO:0008006" key="3">
    <source>
        <dbReference type="Google" id="ProtNLM"/>
    </source>
</evidence>
<evidence type="ECO:0000313" key="2">
    <source>
        <dbReference type="Proteomes" id="UP001419910"/>
    </source>
</evidence>
<gene>
    <name evidence="1" type="ORF">ABC974_07585</name>
</gene>
<evidence type="ECO:0000313" key="1">
    <source>
        <dbReference type="EMBL" id="MEN2789480.1"/>
    </source>
</evidence>
<sequence>MADDARPSTVDVFINCPFDQDYAPTFRALIFAIYACGFRPRSARELDDGGQTRIDKLFNLIAECRYGIHDVSRTELDGNGLPRFNMPLELGIFLGAKRFGGKAQRLKRLLILDTEQYRYQMFISDLAGIDIHGHRGDPAVAVRETRDWLANVSRRHLPSADRVVRTHDAFLADLPALSEALEFDPETIPYVDFERIVTNWPIAAPAPR</sequence>
<dbReference type="RefSeq" id="WP_343887220.1">
    <property type="nucleotide sequence ID" value="NZ_BAAAEH010000002.1"/>
</dbReference>
<dbReference type="EMBL" id="JBDIME010000004">
    <property type="protein sequence ID" value="MEN2789480.1"/>
    <property type="molecule type" value="Genomic_DNA"/>
</dbReference>
<comment type="caution">
    <text evidence="1">The sequence shown here is derived from an EMBL/GenBank/DDBJ whole genome shotgun (WGS) entry which is preliminary data.</text>
</comment>
<proteinExistence type="predicted"/>
<name>A0ABU9Y0Z8_9SPHN</name>
<protein>
    <recommendedName>
        <fullName evidence="3">Restriction endonuclease</fullName>
    </recommendedName>
</protein>